<evidence type="ECO:0000256" key="1">
    <source>
        <dbReference type="SAM" id="MobiDB-lite"/>
    </source>
</evidence>
<protein>
    <submittedName>
        <fullName evidence="2">Uncharacterized protein</fullName>
    </submittedName>
</protein>
<accession>A0ABQ9YIG5</accession>
<dbReference type="Proteomes" id="UP001281761">
    <property type="component" value="Unassembled WGS sequence"/>
</dbReference>
<gene>
    <name evidence="2" type="ORF">BLNAU_1568</name>
</gene>
<organism evidence="2 3">
    <name type="scientific">Blattamonas nauphoetae</name>
    <dbReference type="NCBI Taxonomy" id="2049346"/>
    <lineage>
        <taxon>Eukaryota</taxon>
        <taxon>Metamonada</taxon>
        <taxon>Preaxostyla</taxon>
        <taxon>Oxymonadida</taxon>
        <taxon>Blattamonas</taxon>
    </lineage>
</organism>
<comment type="caution">
    <text evidence="2">The sequence shown here is derived from an EMBL/GenBank/DDBJ whole genome shotgun (WGS) entry which is preliminary data.</text>
</comment>
<name>A0ABQ9YIG5_9EUKA</name>
<feature type="compositionally biased region" description="Polar residues" evidence="1">
    <location>
        <begin position="459"/>
        <end position="470"/>
    </location>
</feature>
<dbReference type="EMBL" id="JARBJD010000006">
    <property type="protein sequence ID" value="KAK2963525.1"/>
    <property type="molecule type" value="Genomic_DNA"/>
</dbReference>
<sequence length="607" mass="68005">MTGLDSKLNASTDSPCRDCSGFMNLDEEKLESEHEKAVVFRSLVATVKLQPALDVSLEARAVKLLKSVNMNDVNSADAFLCSLASNSDESLARSFLAHQLHLCRIFEQLRTILCGAHFLTQSDDHRSNNGDAGLIPQLMTTLNPLSLSFAEAVDIHINVMTSIIGTVWLATPEGLEELEIEDRNEQQAVHKTVLTQVLAPSEKSIFRLSINRHLIIDGEFSFAFLILLARLLEISPYYQPTMEIVLQMPVVLTASSLPLPPFTLKTPSRWCARKRRKAGRGCVELRTGELVVVKGGRGTDGHSDTLRQSRSARRAARIVRRSAASGLADLDVDDRSDSSKWIRQRSFELSASPIDIIRAHSRLCVTGFVRWDEQLQTRWNVNCCFSRRVHPHLRSHPLHTRRVDFPLHILHHSPYPLSSSSPSTLPSLCPSWLSTRSLHAQSDRSTLAHQRSSEKMPSDGTSLSSHRLPTKCTTNTESRRLFFSECDEKEHLNFTFTRPNIVPILFLRSLHRVIRRSRCALTCHSACPRWTCCGCCFANCSVRFQCNLDLLELASVLSTSTAPISLFHSPLIRPHFHICSSQSLVALSPRWSAAVLCARFFIRPASC</sequence>
<proteinExistence type="predicted"/>
<evidence type="ECO:0000313" key="2">
    <source>
        <dbReference type="EMBL" id="KAK2963525.1"/>
    </source>
</evidence>
<feature type="region of interest" description="Disordered" evidence="1">
    <location>
        <begin position="444"/>
        <end position="470"/>
    </location>
</feature>
<reference evidence="2 3" key="1">
    <citation type="journal article" date="2022" name="bioRxiv">
        <title>Genomics of Preaxostyla Flagellates Illuminates Evolutionary Transitions and the Path Towards Mitochondrial Loss.</title>
        <authorList>
            <person name="Novak L.V.F."/>
            <person name="Treitli S.C."/>
            <person name="Pyrih J."/>
            <person name="Halakuc P."/>
            <person name="Pipaliya S.V."/>
            <person name="Vacek V."/>
            <person name="Brzon O."/>
            <person name="Soukal P."/>
            <person name="Eme L."/>
            <person name="Dacks J.B."/>
            <person name="Karnkowska A."/>
            <person name="Elias M."/>
            <person name="Hampl V."/>
        </authorList>
    </citation>
    <scope>NUCLEOTIDE SEQUENCE [LARGE SCALE GENOMIC DNA]</scope>
    <source>
        <strain evidence="2">NAU3</strain>
        <tissue evidence="2">Gut</tissue>
    </source>
</reference>
<keyword evidence="3" id="KW-1185">Reference proteome</keyword>
<evidence type="ECO:0000313" key="3">
    <source>
        <dbReference type="Proteomes" id="UP001281761"/>
    </source>
</evidence>